<dbReference type="Gene3D" id="3.40.50.720">
    <property type="entry name" value="NAD(P)-binding Rossmann-like Domain"/>
    <property type="match status" value="1"/>
</dbReference>
<dbReference type="Gene3D" id="3.40.50.261">
    <property type="entry name" value="Succinyl-CoA synthetase domains"/>
    <property type="match status" value="2"/>
</dbReference>
<dbReference type="GO" id="GO:0016874">
    <property type="term" value="F:ligase activity"/>
    <property type="evidence" value="ECO:0007669"/>
    <property type="project" value="UniProtKB-KW"/>
</dbReference>
<feature type="domain" description="CoA-binding" evidence="1">
    <location>
        <begin position="20"/>
        <end position="115"/>
    </location>
</feature>
<dbReference type="EMBL" id="CP159578">
    <property type="protein sequence ID" value="XCJ80362.1"/>
    <property type="molecule type" value="Genomic_DNA"/>
</dbReference>
<reference evidence="2" key="1">
    <citation type="submission" date="2024-06" db="EMBL/GenBank/DDBJ databases">
        <title>Complete genome of Salinicola endophyticus HNIBRBA4755.</title>
        <authorList>
            <person name="Shin S.Y."/>
            <person name="Kang H."/>
            <person name="Song J."/>
        </authorList>
    </citation>
    <scope>NUCLEOTIDE SEQUENCE</scope>
    <source>
        <strain evidence="2">HNIBRBA4755</strain>
    </source>
</reference>
<dbReference type="SUPFAM" id="SSF51735">
    <property type="entry name" value="NAD(P)-binding Rossmann-fold domains"/>
    <property type="match status" value="1"/>
</dbReference>
<gene>
    <name evidence="2" type="ORF">ABV408_04120</name>
</gene>
<dbReference type="PANTHER" id="PTHR42793">
    <property type="entry name" value="COA BINDING DOMAIN CONTAINING PROTEIN"/>
    <property type="match status" value="1"/>
</dbReference>
<dbReference type="SUPFAM" id="SSF56059">
    <property type="entry name" value="Glutathione synthetase ATP-binding domain-like"/>
    <property type="match status" value="1"/>
</dbReference>
<keyword evidence="2" id="KW-0436">Ligase</keyword>
<dbReference type="GO" id="GO:0005524">
    <property type="term" value="F:ATP binding"/>
    <property type="evidence" value="ECO:0007669"/>
    <property type="project" value="InterPro"/>
</dbReference>
<dbReference type="Pfam" id="PF13380">
    <property type="entry name" value="CoA_binding_2"/>
    <property type="match status" value="1"/>
</dbReference>
<dbReference type="SMART" id="SM00881">
    <property type="entry name" value="CoA_binding"/>
    <property type="match status" value="1"/>
</dbReference>
<dbReference type="RefSeq" id="WP_353981189.1">
    <property type="nucleotide sequence ID" value="NZ_CP159578.1"/>
</dbReference>
<dbReference type="InterPro" id="IPR036291">
    <property type="entry name" value="NAD(P)-bd_dom_sf"/>
</dbReference>
<dbReference type="InterPro" id="IPR013815">
    <property type="entry name" value="ATP_grasp_subdomain_1"/>
</dbReference>
<dbReference type="PANTHER" id="PTHR42793:SF1">
    <property type="entry name" value="PEPTIDYL-LYSINE N-ACETYLTRANSFERASE PATZ"/>
    <property type="match status" value="1"/>
</dbReference>
<sequence length="715" mass="74662">MSDSSQQASRRLPEGAVRRLLTPRSIAIVGASATPGALGAAVLGNLTRNGYAGEIHLINPRRAEIAGRACLESIAALPEGVDVALLAIPQAGVVDAVRELAARRVGAVVIFSAGFAEAGEAGLAQQREIARIAADAGMLVQGPNCLGSIDYRQRLPLTFIEVAISPAEAERHRSQPAIGILSQSGAMMTVLNTTLVSRGLALSCAISTGNEAASHLEDYLDYLLDDPGTAVIAMIAEQFRQPRRLLALAQRAEASGKRLILLHPGRSSAARAAAATHTGALAGDHAVMRTLVERAGVVLAETLEELGDIAEIALRCPALPATGTAIVGESGAFKALCLDLCEALELPLPTIGSADSPALREALPPFVEVSNPLDLTAQGLVDPQLYQRTLEALFADPRFGTVLVGLIQTDPVTCRIKLPPVLQAVREQRPELALICAGLDEGAEIPADYVSELRALGVPYFPSHERALRAIARLHPLAARDNERVPPAPHGLALPAQGGVIPEYRAKQLLAPLGVPFGAGELATSLDEAQRIAAHLGGAVALKAQAAALSHKSDVGGVILGVEGETALARAWEQLHRDLARLAPDTPLDGVLIERMGAAGCEMIVGARHDPQWGPVVLVGFGGVSAEVLRDVRLLPADLNAAAVRRELDKLQGAALLHGHRGKPACDVAALAELVAALGALMQAEPRLVEIDLNPVMVYPEGQGVLALDALMLIA</sequence>
<dbReference type="InterPro" id="IPR032875">
    <property type="entry name" value="Succ_CoA_lig_flav_dom"/>
</dbReference>
<evidence type="ECO:0000259" key="1">
    <source>
        <dbReference type="SMART" id="SM00881"/>
    </source>
</evidence>
<dbReference type="InterPro" id="IPR003781">
    <property type="entry name" value="CoA-bd"/>
</dbReference>
<dbReference type="Pfam" id="PF13549">
    <property type="entry name" value="ATP-grasp_5"/>
    <property type="match status" value="1"/>
</dbReference>
<dbReference type="SUPFAM" id="SSF52210">
    <property type="entry name" value="Succinyl-CoA synthetase domains"/>
    <property type="match status" value="2"/>
</dbReference>
<evidence type="ECO:0000313" key="2">
    <source>
        <dbReference type="EMBL" id="XCJ80362.1"/>
    </source>
</evidence>
<organism evidence="2">
    <name type="scientific">Salinicola endophyticus</name>
    <dbReference type="NCBI Taxonomy" id="1949083"/>
    <lineage>
        <taxon>Bacteria</taxon>
        <taxon>Pseudomonadati</taxon>
        <taxon>Pseudomonadota</taxon>
        <taxon>Gammaproteobacteria</taxon>
        <taxon>Oceanospirillales</taxon>
        <taxon>Halomonadaceae</taxon>
        <taxon>Salinicola</taxon>
    </lineage>
</organism>
<dbReference type="InterPro" id="IPR016102">
    <property type="entry name" value="Succinyl-CoA_synth-like"/>
</dbReference>
<proteinExistence type="predicted"/>
<name>A0AB74U8L4_9GAMM</name>
<accession>A0AB74U8L4</accession>
<dbReference type="Gene3D" id="3.30.1490.20">
    <property type="entry name" value="ATP-grasp fold, A domain"/>
    <property type="match status" value="1"/>
</dbReference>
<dbReference type="AlphaFoldDB" id="A0AB74U8L4"/>
<protein>
    <submittedName>
        <fullName evidence="2">Acetate--CoA ligase family protein</fullName>
    </submittedName>
</protein>
<dbReference type="Gene3D" id="3.30.470.20">
    <property type="entry name" value="ATP-grasp fold, B domain"/>
    <property type="match status" value="1"/>
</dbReference>
<dbReference type="Pfam" id="PF13607">
    <property type="entry name" value="Succ_CoA_lig"/>
    <property type="match status" value="1"/>
</dbReference>